<dbReference type="RefSeq" id="WP_116302167.1">
    <property type="nucleotide sequence ID" value="NZ_NFZV01000008.1"/>
</dbReference>
<evidence type="ECO:0000256" key="1">
    <source>
        <dbReference type="ARBA" id="ARBA00006484"/>
    </source>
</evidence>
<dbReference type="PRINTS" id="PR00080">
    <property type="entry name" value="SDRFAMILY"/>
</dbReference>
<evidence type="ECO:0000313" key="5">
    <source>
        <dbReference type="Proteomes" id="UP000256763"/>
    </source>
</evidence>
<keyword evidence="2" id="KW-0560">Oxidoreductase</keyword>
<organism evidence="4 5">
    <name type="scientific">Alkalilimnicola ehrlichii</name>
    <dbReference type="NCBI Taxonomy" id="351052"/>
    <lineage>
        <taxon>Bacteria</taxon>
        <taxon>Pseudomonadati</taxon>
        <taxon>Pseudomonadota</taxon>
        <taxon>Gammaproteobacteria</taxon>
        <taxon>Chromatiales</taxon>
        <taxon>Ectothiorhodospiraceae</taxon>
        <taxon>Alkalilimnicola</taxon>
    </lineage>
</organism>
<name>A0A3E0WY38_9GAMM</name>
<evidence type="ECO:0000256" key="2">
    <source>
        <dbReference type="ARBA" id="ARBA00023002"/>
    </source>
</evidence>
<dbReference type="PRINTS" id="PR00081">
    <property type="entry name" value="GDHRDH"/>
</dbReference>
<dbReference type="Gene3D" id="3.40.50.720">
    <property type="entry name" value="NAD(P)-binding Rossmann-like Domain"/>
    <property type="match status" value="1"/>
</dbReference>
<dbReference type="SUPFAM" id="SSF51735">
    <property type="entry name" value="NAD(P)-binding Rossmann-fold domains"/>
    <property type="match status" value="1"/>
</dbReference>
<dbReference type="EMBL" id="NFZW01000008">
    <property type="protein sequence ID" value="RFA36905.1"/>
    <property type="molecule type" value="Genomic_DNA"/>
</dbReference>
<evidence type="ECO:0000256" key="3">
    <source>
        <dbReference type="RuleBase" id="RU000363"/>
    </source>
</evidence>
<dbReference type="InterPro" id="IPR036291">
    <property type="entry name" value="NAD(P)-bd_dom_sf"/>
</dbReference>
<keyword evidence="5" id="KW-1185">Reference proteome</keyword>
<dbReference type="OrthoDB" id="9810734at2"/>
<dbReference type="GO" id="GO:0016020">
    <property type="term" value="C:membrane"/>
    <property type="evidence" value="ECO:0007669"/>
    <property type="project" value="TreeGrafter"/>
</dbReference>
<comment type="caution">
    <text evidence="4">The sequence shown here is derived from an EMBL/GenBank/DDBJ whole genome shotgun (WGS) entry which is preliminary data.</text>
</comment>
<dbReference type="PANTHER" id="PTHR44196">
    <property type="entry name" value="DEHYDROGENASE/REDUCTASE SDR FAMILY MEMBER 7B"/>
    <property type="match status" value="1"/>
</dbReference>
<comment type="similarity">
    <text evidence="1 3">Belongs to the short-chain dehydrogenases/reductases (SDR) family.</text>
</comment>
<dbReference type="Proteomes" id="UP000256763">
    <property type="component" value="Unassembled WGS sequence"/>
</dbReference>
<dbReference type="GO" id="GO:0016491">
    <property type="term" value="F:oxidoreductase activity"/>
    <property type="evidence" value="ECO:0007669"/>
    <property type="project" value="UniProtKB-KW"/>
</dbReference>
<dbReference type="InterPro" id="IPR002347">
    <property type="entry name" value="SDR_fam"/>
</dbReference>
<dbReference type="AlphaFoldDB" id="A0A3E0WY38"/>
<proteinExistence type="inferred from homology"/>
<evidence type="ECO:0008006" key="6">
    <source>
        <dbReference type="Google" id="ProtNLM"/>
    </source>
</evidence>
<protein>
    <recommendedName>
        <fullName evidence="6">Short-chain dehydrogenase</fullName>
    </recommendedName>
</protein>
<dbReference type="PANTHER" id="PTHR44196:SF1">
    <property type="entry name" value="DEHYDROGENASE_REDUCTASE SDR FAMILY MEMBER 7B"/>
    <property type="match status" value="1"/>
</dbReference>
<gene>
    <name evidence="4" type="ORF">CAL65_10375</name>
</gene>
<dbReference type="InterPro" id="IPR020904">
    <property type="entry name" value="Sc_DH/Rdtase_CS"/>
</dbReference>
<evidence type="ECO:0000313" key="4">
    <source>
        <dbReference type="EMBL" id="RFA36905.1"/>
    </source>
</evidence>
<sequence>MSTSSSTVLITGGTSGIGRALVELYLADGWRVITCARSIDALTALERQFSGVIGIPCDLADREERRALLHHVRESTDQLQGLINNAGIQMSYPYEAGTGHTLDIEQEIAINLTAPIDLGHLFGSLLAKQRGFIANITSALAYIPKGRSPLYAGTKAGLSLYTRSIRFQHPGVRFVEIVMPLVDTPLAAERGRDKLSPIEAAKQAQAGIASGRETVWVGKTKFIPFLNRFIPHTLTRLINKADSANVRTQRKEA</sequence>
<accession>A0A3E0WY38</accession>
<dbReference type="Pfam" id="PF00106">
    <property type="entry name" value="adh_short"/>
    <property type="match status" value="1"/>
</dbReference>
<dbReference type="PROSITE" id="PS00061">
    <property type="entry name" value="ADH_SHORT"/>
    <property type="match status" value="1"/>
</dbReference>
<reference evidence="5" key="1">
    <citation type="submission" date="2017-05" db="EMBL/GenBank/DDBJ databases">
        <authorList>
            <person name="Sharma S."/>
            <person name="Sidhu C."/>
            <person name="Pinnaka A.K."/>
        </authorList>
    </citation>
    <scope>NUCLEOTIDE SEQUENCE [LARGE SCALE GENOMIC DNA]</scope>
    <source>
        <strain evidence="5">AK93</strain>
    </source>
</reference>